<comment type="caution">
    <text evidence="3">The sequence shown here is derived from an EMBL/GenBank/DDBJ whole genome shotgun (WGS) entry which is preliminary data.</text>
</comment>
<name>A0ABW3B9G0_9ACTN</name>
<evidence type="ECO:0008006" key="5">
    <source>
        <dbReference type="Google" id="ProtNLM"/>
    </source>
</evidence>
<dbReference type="Pfam" id="PF21274">
    <property type="entry name" value="Rng_hyd_C"/>
    <property type="match status" value="1"/>
</dbReference>
<dbReference type="Proteomes" id="UP001596956">
    <property type="component" value="Unassembled WGS sequence"/>
</dbReference>
<gene>
    <name evidence="3" type="ORF">ACFQZU_01435</name>
</gene>
<protein>
    <recommendedName>
        <fullName evidence="5">FAD-binding domain-containing protein</fullName>
    </recommendedName>
</protein>
<keyword evidence="1" id="KW-0285">Flavoprotein</keyword>
<accession>A0ABW3B9G0</accession>
<evidence type="ECO:0000256" key="2">
    <source>
        <dbReference type="ARBA" id="ARBA00022827"/>
    </source>
</evidence>
<evidence type="ECO:0000313" key="4">
    <source>
        <dbReference type="Proteomes" id="UP001596956"/>
    </source>
</evidence>
<dbReference type="InterPro" id="IPR050641">
    <property type="entry name" value="RIFMO-like"/>
</dbReference>
<organism evidence="3 4">
    <name type="scientific">Streptomonospora algeriensis</name>
    <dbReference type="NCBI Taxonomy" id="995084"/>
    <lineage>
        <taxon>Bacteria</taxon>
        <taxon>Bacillati</taxon>
        <taxon>Actinomycetota</taxon>
        <taxon>Actinomycetes</taxon>
        <taxon>Streptosporangiales</taxon>
        <taxon>Nocardiopsidaceae</taxon>
        <taxon>Streptomonospora</taxon>
    </lineage>
</organism>
<dbReference type="InterPro" id="IPR036188">
    <property type="entry name" value="FAD/NAD-bd_sf"/>
</dbReference>
<evidence type="ECO:0000256" key="1">
    <source>
        <dbReference type="ARBA" id="ARBA00022630"/>
    </source>
</evidence>
<evidence type="ECO:0000313" key="3">
    <source>
        <dbReference type="EMBL" id="MFD0799982.1"/>
    </source>
</evidence>
<dbReference type="Gene3D" id="3.40.30.120">
    <property type="match status" value="1"/>
</dbReference>
<keyword evidence="4" id="KW-1185">Reference proteome</keyword>
<dbReference type="PANTHER" id="PTHR43004">
    <property type="entry name" value="TRK SYSTEM POTASSIUM UPTAKE PROTEIN"/>
    <property type="match status" value="1"/>
</dbReference>
<sequence>MLRKEAGAGLLDTYEQERLPVAELTVEQALNQLHGRTAEKAPGGDGEAERSPFAAYDYYATVFGYRYSSEAVCADGDADADPRPVLDATELRGIPGTRAPHAPIRGLGSSASTLDLFGAGFVLLAGSDSGDWAEGMRAVNRRSGARVDVRALGTDIGDPEKEVAAAYRLDAAGAVLVRPDGFVAWRADEPAGSADTAEALLAGVLRRCLCAGEV</sequence>
<dbReference type="PANTHER" id="PTHR43004:SF19">
    <property type="entry name" value="BINDING MONOOXYGENASE, PUTATIVE (JCVI)-RELATED"/>
    <property type="match status" value="1"/>
</dbReference>
<reference evidence="4" key="1">
    <citation type="journal article" date="2019" name="Int. J. Syst. Evol. Microbiol.">
        <title>The Global Catalogue of Microorganisms (GCM) 10K type strain sequencing project: providing services to taxonomists for standard genome sequencing and annotation.</title>
        <authorList>
            <consortium name="The Broad Institute Genomics Platform"/>
            <consortium name="The Broad Institute Genome Sequencing Center for Infectious Disease"/>
            <person name="Wu L."/>
            <person name="Ma J."/>
        </authorList>
    </citation>
    <scope>NUCLEOTIDE SEQUENCE [LARGE SCALE GENOMIC DNA]</scope>
    <source>
        <strain evidence="4">CCUG 63369</strain>
    </source>
</reference>
<dbReference type="Gene3D" id="3.50.50.60">
    <property type="entry name" value="FAD/NAD(P)-binding domain"/>
    <property type="match status" value="1"/>
</dbReference>
<proteinExistence type="predicted"/>
<dbReference type="EMBL" id="JBHTHR010000014">
    <property type="protein sequence ID" value="MFD0799982.1"/>
    <property type="molecule type" value="Genomic_DNA"/>
</dbReference>
<keyword evidence="2" id="KW-0274">FAD</keyword>